<dbReference type="GO" id="GO:0005986">
    <property type="term" value="P:sucrose biosynthetic process"/>
    <property type="evidence" value="ECO:0007669"/>
    <property type="project" value="TreeGrafter"/>
</dbReference>
<keyword evidence="17 24" id="KW-0119">Carbohydrate metabolism</keyword>
<keyword evidence="25" id="KW-0812">Transmembrane</keyword>
<dbReference type="HAMAP" id="MF_01855">
    <property type="entry name" value="FBPase_class1"/>
    <property type="match status" value="1"/>
</dbReference>
<evidence type="ECO:0000256" key="5">
    <source>
        <dbReference type="ARBA" id="ARBA00004282"/>
    </source>
</evidence>
<dbReference type="PIRSF" id="PIRSF500210">
    <property type="entry name" value="FBPtase"/>
    <property type="match status" value="1"/>
</dbReference>
<feature type="transmembrane region" description="Helical" evidence="25">
    <location>
        <begin position="319"/>
        <end position="341"/>
    </location>
</feature>
<comment type="subunit">
    <text evidence="20">Homotetramer. Interacts with ALDOA; the interaction blocks inhibition by physiological concentrations of AMP and reduces inhibition by Ca(2+). Interacts with alpha-actinin and F-actin.</text>
</comment>
<dbReference type="Pfam" id="PF18913">
    <property type="entry name" value="FBPase_C"/>
    <property type="match status" value="1"/>
</dbReference>
<dbReference type="PIRSF" id="PIRSF000904">
    <property type="entry name" value="FBPtase_SBPase"/>
    <property type="match status" value="1"/>
</dbReference>
<evidence type="ECO:0000313" key="29">
    <source>
        <dbReference type="Proteomes" id="UP000014500"/>
    </source>
</evidence>
<dbReference type="PROSITE" id="PS00124">
    <property type="entry name" value="FBPASE"/>
    <property type="match status" value="1"/>
</dbReference>
<dbReference type="EnsemblMetazoa" id="SMAR013627-RA">
    <property type="protein sequence ID" value="SMAR013627-PA"/>
    <property type="gene ID" value="SMAR013627"/>
</dbReference>
<dbReference type="GO" id="GO:0006094">
    <property type="term" value="P:gluconeogenesis"/>
    <property type="evidence" value="ECO:0007669"/>
    <property type="project" value="UniProtKB-UniPathway"/>
</dbReference>
<comment type="cofactor">
    <cofactor evidence="2">
        <name>Mg(2+)</name>
        <dbReference type="ChEBI" id="CHEBI:18420"/>
    </cofactor>
</comment>
<dbReference type="FunFam" id="3.30.540.10:FF:000005">
    <property type="entry name" value="Fructose-1,6-bisphosphatase isozyme 2"/>
    <property type="match status" value="1"/>
</dbReference>
<evidence type="ECO:0000256" key="15">
    <source>
        <dbReference type="ARBA" id="ARBA00022949"/>
    </source>
</evidence>
<dbReference type="InterPro" id="IPR033391">
    <property type="entry name" value="FBPase_N"/>
</dbReference>
<evidence type="ECO:0000259" key="26">
    <source>
        <dbReference type="Pfam" id="PF00316"/>
    </source>
</evidence>
<dbReference type="NCBIfam" id="NF006778">
    <property type="entry name" value="PRK09293.1-1"/>
    <property type="match status" value="1"/>
</dbReference>
<dbReference type="InterPro" id="IPR006813">
    <property type="entry name" value="Glyco_trans_17"/>
</dbReference>
<reference evidence="28" key="2">
    <citation type="submission" date="2015-02" db="UniProtKB">
        <authorList>
            <consortium name="EnsemblMetazoa"/>
        </authorList>
    </citation>
    <scope>IDENTIFICATION</scope>
</reference>
<evidence type="ECO:0000256" key="11">
    <source>
        <dbReference type="ARBA" id="ARBA00022723"/>
    </source>
</evidence>
<dbReference type="EMBL" id="JH432114">
    <property type="status" value="NOT_ANNOTATED_CDS"/>
    <property type="molecule type" value="Genomic_DNA"/>
</dbReference>
<dbReference type="Pfam" id="PF04724">
    <property type="entry name" value="Glyco_transf_17"/>
    <property type="match status" value="1"/>
</dbReference>
<dbReference type="AlphaFoldDB" id="T1JIE6"/>
<dbReference type="PhylomeDB" id="T1JIE6"/>
<comment type="function">
    <text evidence="19">Catalyzes the hydrolysis of fructose 1,6-bisphosphate to fructose 6-phosphate in the presence of divalent cations and probably participates in glycogen synthesis from carbohydrate precursors, such as lactate.</text>
</comment>
<dbReference type="GO" id="GO:0016020">
    <property type="term" value="C:membrane"/>
    <property type="evidence" value="ECO:0007669"/>
    <property type="project" value="InterPro"/>
</dbReference>
<dbReference type="HOGENOM" id="CLU_354641_0_0_1"/>
<keyword evidence="11" id="KW-0479">Metal-binding</keyword>
<dbReference type="InterPro" id="IPR044015">
    <property type="entry name" value="FBPase_C_dom"/>
</dbReference>
<evidence type="ECO:0000256" key="19">
    <source>
        <dbReference type="ARBA" id="ARBA00037516"/>
    </source>
</evidence>
<evidence type="ECO:0000256" key="9">
    <source>
        <dbReference type="ARBA" id="ARBA00022490"/>
    </source>
</evidence>
<dbReference type="CDD" id="cd00354">
    <property type="entry name" value="FBPase"/>
    <property type="match status" value="1"/>
</dbReference>
<keyword evidence="9" id="KW-0963">Cytoplasm</keyword>
<keyword evidence="29" id="KW-1185">Reference proteome</keyword>
<evidence type="ECO:0000256" key="23">
    <source>
        <dbReference type="ARBA" id="ARBA00043165"/>
    </source>
</evidence>
<organism evidence="28 29">
    <name type="scientific">Strigamia maritima</name>
    <name type="common">European centipede</name>
    <name type="synonym">Geophilus maritimus</name>
    <dbReference type="NCBI Taxonomy" id="126957"/>
    <lineage>
        <taxon>Eukaryota</taxon>
        <taxon>Metazoa</taxon>
        <taxon>Ecdysozoa</taxon>
        <taxon>Arthropoda</taxon>
        <taxon>Myriapoda</taxon>
        <taxon>Chilopoda</taxon>
        <taxon>Pleurostigmophora</taxon>
        <taxon>Geophilomorpha</taxon>
        <taxon>Linotaeniidae</taxon>
        <taxon>Strigamia</taxon>
    </lineage>
</organism>
<evidence type="ECO:0000259" key="27">
    <source>
        <dbReference type="Pfam" id="PF18913"/>
    </source>
</evidence>
<dbReference type="GO" id="GO:0006002">
    <property type="term" value="P:fructose 6-phosphate metabolic process"/>
    <property type="evidence" value="ECO:0007669"/>
    <property type="project" value="TreeGrafter"/>
</dbReference>
<evidence type="ECO:0000256" key="25">
    <source>
        <dbReference type="SAM" id="Phobius"/>
    </source>
</evidence>
<sequence length="792" mass="89499">MTSKGAMDTNFVTVFRYVLEQQRKVPGATGELTQLLSAILTCIKAVTNAVRKAGIAKLYGIAGETNVQGEEQKKLDVLANNLFINMLRTSFTTCLMVSEENENVIEVETENQGKYVVCFDPLDGSSNIDCLVSIGSIFCIYRKVSTGQPGVEDALQSGRSIVAAGYALYGSATMVVLTTGQGVNGFMLDPAIGEFVLTDADIKIKPRGKIYSINEGYAQYWDKAITDYVNSKKCPKSGKPYGARYIGSMVADVHRTLKYGGIFMYPASTESPKGKLRLLYECNPMAFIIEQAGGAASNGTIPILDIKPESPSMRLPRRIALLLGVLSITLIGVFGPLFFIVQHADIYNRMLIDTRVAIENVFKLEPVTHNSSGHYEKYKFSDFQVDYPETYRLENIDKKSYFQSVGSLQCFIDGTDWKLMTGVYNGSLVQTSDKNVTVCACLHDWYGGQCSIPGVVRRSLLSFDIPLNVIKVREKPRRIIHALNVNRELDMLEVRVNELQEAVDVYLICESNFSAHGDHKPLFFLDRFRRGFLHQFQHKFVYVFQNIFPEGGREDGWIADGFQRTFLGQQGIKQLSGLRSDDLFLLLDADEIPKKQVLLFLKLHDGFSEPIRLNLRWTIYGFYWKVPNKSTEIISISSIAMLHNAIGNDAKLLRTGKLHPSLSHSFFAAGGQYQTWTLGEDDDEAGWHCSWCLDPHDIRWKLNSAQNDDKPRWGDYANKKNLTYIKNLVKTGTWFNDVDRFLYQPPKIVVQNIPQYVLQHPAKFRSLLVNLYHDRTVLQRTLEEFKKWFGIA</sequence>
<evidence type="ECO:0000313" key="28">
    <source>
        <dbReference type="EnsemblMetazoa" id="SMAR013627-PA"/>
    </source>
</evidence>
<dbReference type="GO" id="GO:0030018">
    <property type="term" value="C:Z disc"/>
    <property type="evidence" value="ECO:0007669"/>
    <property type="project" value="UniProtKB-SubCell"/>
</dbReference>
<evidence type="ECO:0000256" key="20">
    <source>
        <dbReference type="ARBA" id="ARBA00038670"/>
    </source>
</evidence>
<dbReference type="GO" id="GO:0005634">
    <property type="term" value="C:nucleus"/>
    <property type="evidence" value="ECO:0007669"/>
    <property type="project" value="UniProtKB-SubCell"/>
</dbReference>
<dbReference type="GO" id="GO:0006000">
    <property type="term" value="P:fructose metabolic process"/>
    <property type="evidence" value="ECO:0007669"/>
    <property type="project" value="TreeGrafter"/>
</dbReference>
<dbReference type="Pfam" id="PF00316">
    <property type="entry name" value="FBPase"/>
    <property type="match status" value="1"/>
</dbReference>
<evidence type="ECO:0000256" key="13">
    <source>
        <dbReference type="ARBA" id="ARBA00022837"/>
    </source>
</evidence>
<comment type="similarity">
    <text evidence="7 24">Belongs to the FBPase class 1 family.</text>
</comment>
<dbReference type="PANTHER" id="PTHR11556:SF1">
    <property type="entry name" value="FRUCTOSE-BISPHOSPHATASE"/>
    <property type="match status" value="1"/>
</dbReference>
<dbReference type="InterPro" id="IPR000146">
    <property type="entry name" value="FBPase_class-1"/>
</dbReference>
<evidence type="ECO:0000256" key="14">
    <source>
        <dbReference type="ARBA" id="ARBA00022842"/>
    </source>
</evidence>
<evidence type="ECO:0000256" key="2">
    <source>
        <dbReference type="ARBA" id="ARBA00001946"/>
    </source>
</evidence>
<dbReference type="STRING" id="126957.T1JIE6"/>
<proteinExistence type="inferred from homology"/>
<evidence type="ECO:0000256" key="18">
    <source>
        <dbReference type="ARBA" id="ARBA00032973"/>
    </source>
</evidence>
<keyword evidence="14" id="KW-0460">Magnesium</keyword>
<evidence type="ECO:0000256" key="24">
    <source>
        <dbReference type="RuleBase" id="RU000508"/>
    </source>
</evidence>
<dbReference type="EC" id="3.1.3.11" evidence="8"/>
<feature type="domain" description="Fructose-1-6-bisphosphatase class 1 C-terminal" evidence="27">
    <location>
        <begin position="204"/>
        <end position="315"/>
    </location>
</feature>
<keyword evidence="15" id="KW-0965">Cell junction</keyword>
<dbReference type="FunFam" id="3.40.190.80:FF:000001">
    <property type="entry name" value="Fructose-1,6-bisphosphatase class 1"/>
    <property type="match status" value="1"/>
</dbReference>
<evidence type="ECO:0000256" key="6">
    <source>
        <dbReference type="ARBA" id="ARBA00004742"/>
    </source>
</evidence>
<comment type="pathway">
    <text evidence="6">Carbohydrate biosynthesis; gluconeogenesis.</text>
</comment>
<keyword evidence="25" id="KW-1133">Transmembrane helix</keyword>
<dbReference type="SUPFAM" id="SSF56655">
    <property type="entry name" value="Carbohydrate phosphatase"/>
    <property type="match status" value="1"/>
</dbReference>
<dbReference type="eggNOG" id="KOG1458">
    <property type="taxonomic scope" value="Eukaryota"/>
</dbReference>
<dbReference type="Gene3D" id="3.40.190.80">
    <property type="match status" value="1"/>
</dbReference>
<evidence type="ECO:0000256" key="3">
    <source>
        <dbReference type="ARBA" id="ARBA00004123"/>
    </source>
</evidence>
<dbReference type="GO" id="GO:0046872">
    <property type="term" value="F:metal ion binding"/>
    <property type="evidence" value="ECO:0007669"/>
    <property type="project" value="UniProtKB-KW"/>
</dbReference>
<evidence type="ECO:0000256" key="17">
    <source>
        <dbReference type="ARBA" id="ARBA00023277"/>
    </source>
</evidence>
<keyword evidence="10" id="KW-0597">Phosphoprotein</keyword>
<comment type="catalytic activity">
    <reaction evidence="1">
        <text>beta-D-fructose 1,6-bisphosphate + H2O = beta-D-fructose 6-phosphate + phosphate</text>
        <dbReference type="Rhea" id="RHEA:11064"/>
        <dbReference type="ChEBI" id="CHEBI:15377"/>
        <dbReference type="ChEBI" id="CHEBI:32966"/>
        <dbReference type="ChEBI" id="CHEBI:43474"/>
        <dbReference type="ChEBI" id="CHEBI:57634"/>
        <dbReference type="EC" id="3.1.3.11"/>
    </reaction>
</comment>
<keyword evidence="16" id="KW-0539">Nucleus</keyword>
<feature type="domain" description="Fructose-1-6-bisphosphatase class I N-terminal" evidence="26">
    <location>
        <begin position="13"/>
        <end position="199"/>
    </location>
</feature>
<keyword evidence="12 24" id="KW-0378">Hydrolase</keyword>
<name>T1JIE6_STRMM</name>
<keyword evidence="25" id="KW-0472">Membrane</keyword>
<dbReference type="GO" id="GO:0005829">
    <property type="term" value="C:cytosol"/>
    <property type="evidence" value="ECO:0007669"/>
    <property type="project" value="TreeGrafter"/>
</dbReference>
<protein>
    <recommendedName>
        <fullName evidence="21">Fructose-1,6-bisphosphatase isozyme 2</fullName>
        <ecNumber evidence="8">3.1.3.11</ecNumber>
    </recommendedName>
    <alternativeName>
        <fullName evidence="18">D-fructose-1,6-bisphosphate 1-phosphohydrolase</fullName>
    </alternativeName>
    <alternativeName>
        <fullName evidence="22">D-fructose-1,6-bisphosphate 1-phosphohydrolase 2</fullName>
    </alternativeName>
    <alternativeName>
        <fullName evidence="23">Muscle FBPase</fullName>
    </alternativeName>
</protein>
<dbReference type="Proteomes" id="UP000014500">
    <property type="component" value="Unassembled WGS sequence"/>
</dbReference>
<dbReference type="Gene3D" id="3.30.540.10">
    <property type="entry name" value="Fructose-1,6-Bisphosphatase, subunit A, domain 1"/>
    <property type="match status" value="1"/>
</dbReference>
<evidence type="ECO:0000256" key="4">
    <source>
        <dbReference type="ARBA" id="ARBA00004216"/>
    </source>
</evidence>
<accession>T1JIE6</accession>
<dbReference type="GO" id="GO:0030388">
    <property type="term" value="P:fructose 1,6-bisphosphate metabolic process"/>
    <property type="evidence" value="ECO:0007669"/>
    <property type="project" value="TreeGrafter"/>
</dbReference>
<dbReference type="PRINTS" id="PR00115">
    <property type="entry name" value="F16BPHPHTASE"/>
</dbReference>
<evidence type="ECO:0000256" key="10">
    <source>
        <dbReference type="ARBA" id="ARBA00022553"/>
    </source>
</evidence>
<dbReference type="InterPro" id="IPR028343">
    <property type="entry name" value="FBPtase"/>
</dbReference>
<evidence type="ECO:0000256" key="8">
    <source>
        <dbReference type="ARBA" id="ARBA00013093"/>
    </source>
</evidence>
<evidence type="ECO:0000256" key="21">
    <source>
        <dbReference type="ARBA" id="ARBA00040321"/>
    </source>
</evidence>
<dbReference type="GO" id="GO:0070161">
    <property type="term" value="C:anchoring junction"/>
    <property type="evidence" value="ECO:0007669"/>
    <property type="project" value="UniProtKB-SubCell"/>
</dbReference>
<reference evidence="29" key="1">
    <citation type="submission" date="2011-05" db="EMBL/GenBank/DDBJ databases">
        <authorList>
            <person name="Richards S.R."/>
            <person name="Qu J."/>
            <person name="Jiang H."/>
            <person name="Jhangiani S.N."/>
            <person name="Agravi P."/>
            <person name="Goodspeed R."/>
            <person name="Gross S."/>
            <person name="Mandapat C."/>
            <person name="Jackson L."/>
            <person name="Mathew T."/>
            <person name="Pu L."/>
            <person name="Thornton R."/>
            <person name="Saada N."/>
            <person name="Wilczek-Boney K.B."/>
            <person name="Lee S."/>
            <person name="Kovar C."/>
            <person name="Wu Y."/>
            <person name="Scherer S.E."/>
            <person name="Worley K.C."/>
            <person name="Muzny D.M."/>
            <person name="Gibbs R."/>
        </authorList>
    </citation>
    <scope>NUCLEOTIDE SEQUENCE</scope>
    <source>
        <strain evidence="29">Brora</strain>
    </source>
</reference>
<dbReference type="GO" id="GO:0042132">
    <property type="term" value="F:fructose 1,6-bisphosphate 1-phosphatase activity"/>
    <property type="evidence" value="ECO:0007669"/>
    <property type="project" value="UniProtKB-EC"/>
</dbReference>
<keyword evidence="13" id="KW-0106">Calcium</keyword>
<dbReference type="GO" id="GO:0003830">
    <property type="term" value="F:beta-1,4-mannosylglycoprotein 4-beta-N-acetylglucosaminyltransferase activity"/>
    <property type="evidence" value="ECO:0007669"/>
    <property type="project" value="InterPro"/>
</dbReference>
<dbReference type="InterPro" id="IPR020548">
    <property type="entry name" value="Fructose_bisphosphatase_AS"/>
</dbReference>
<evidence type="ECO:0000256" key="1">
    <source>
        <dbReference type="ARBA" id="ARBA00001273"/>
    </source>
</evidence>
<evidence type="ECO:0000256" key="16">
    <source>
        <dbReference type="ARBA" id="ARBA00023242"/>
    </source>
</evidence>
<evidence type="ECO:0000256" key="22">
    <source>
        <dbReference type="ARBA" id="ARBA00042757"/>
    </source>
</evidence>
<dbReference type="PANTHER" id="PTHR11556">
    <property type="entry name" value="FRUCTOSE-1,6-BISPHOSPHATASE-RELATED"/>
    <property type="match status" value="1"/>
</dbReference>
<evidence type="ECO:0000256" key="12">
    <source>
        <dbReference type="ARBA" id="ARBA00022801"/>
    </source>
</evidence>
<comment type="subcellular location">
    <subcellularLocation>
        <location evidence="5">Cell junction</location>
    </subcellularLocation>
    <subcellularLocation>
        <location evidence="4">Cytoplasm</location>
        <location evidence="4">Myofibril</location>
        <location evidence="4">Sarcomere</location>
        <location evidence="4">Z line</location>
    </subcellularLocation>
    <subcellularLocation>
        <location evidence="3">Nucleus</location>
    </subcellularLocation>
</comment>
<evidence type="ECO:0000256" key="7">
    <source>
        <dbReference type="ARBA" id="ARBA00010941"/>
    </source>
</evidence>
<dbReference type="UniPathway" id="UPA00138"/>